<evidence type="ECO:0000313" key="1">
    <source>
        <dbReference type="EMBL" id="GGM53589.1"/>
    </source>
</evidence>
<accession>A0A917U2S0</accession>
<protein>
    <submittedName>
        <fullName evidence="1">Uncharacterized protein</fullName>
    </submittedName>
</protein>
<sequence>MPRALATEHVVRDYPNGDRVLFIVPVVPDDAPPAIREGLARRRIATISGTCPCGSSTVQLTRQQRRARQRQAAKRHGNVIRGVFEHAADCPANDLTIFPLLRAWLAGDHHRESTA</sequence>
<dbReference type="AlphaFoldDB" id="A0A917U2S0"/>
<gene>
    <name evidence="1" type="ORF">GCM10007977_063960</name>
</gene>
<comment type="caution">
    <text evidence="1">The sequence shown here is derived from an EMBL/GenBank/DDBJ whole genome shotgun (WGS) entry which is preliminary data.</text>
</comment>
<dbReference type="EMBL" id="BMPI01000035">
    <property type="protein sequence ID" value="GGM53589.1"/>
    <property type="molecule type" value="Genomic_DNA"/>
</dbReference>
<dbReference type="Proteomes" id="UP000642070">
    <property type="component" value="Unassembled WGS sequence"/>
</dbReference>
<evidence type="ECO:0000313" key="2">
    <source>
        <dbReference type="Proteomes" id="UP000642070"/>
    </source>
</evidence>
<organism evidence="1 2">
    <name type="scientific">Dactylosporangium sucinum</name>
    <dbReference type="NCBI Taxonomy" id="1424081"/>
    <lineage>
        <taxon>Bacteria</taxon>
        <taxon>Bacillati</taxon>
        <taxon>Actinomycetota</taxon>
        <taxon>Actinomycetes</taxon>
        <taxon>Micromonosporales</taxon>
        <taxon>Micromonosporaceae</taxon>
        <taxon>Dactylosporangium</taxon>
    </lineage>
</organism>
<dbReference type="RefSeq" id="WP_190253705.1">
    <property type="nucleotide sequence ID" value="NZ_BMPI01000035.1"/>
</dbReference>
<reference evidence="1" key="2">
    <citation type="submission" date="2020-09" db="EMBL/GenBank/DDBJ databases">
        <authorList>
            <person name="Sun Q."/>
            <person name="Ohkuma M."/>
        </authorList>
    </citation>
    <scope>NUCLEOTIDE SEQUENCE</scope>
    <source>
        <strain evidence="1">JCM 19831</strain>
    </source>
</reference>
<reference evidence="1" key="1">
    <citation type="journal article" date="2014" name="Int. J. Syst. Evol. Microbiol.">
        <title>Complete genome sequence of Corynebacterium casei LMG S-19264T (=DSM 44701T), isolated from a smear-ripened cheese.</title>
        <authorList>
            <consortium name="US DOE Joint Genome Institute (JGI-PGF)"/>
            <person name="Walter F."/>
            <person name="Albersmeier A."/>
            <person name="Kalinowski J."/>
            <person name="Ruckert C."/>
        </authorList>
    </citation>
    <scope>NUCLEOTIDE SEQUENCE</scope>
    <source>
        <strain evidence="1">JCM 19831</strain>
    </source>
</reference>
<name>A0A917U2S0_9ACTN</name>
<proteinExistence type="predicted"/>
<keyword evidence="2" id="KW-1185">Reference proteome</keyword>